<protein>
    <recommendedName>
        <fullName evidence="1">DUF2470 domain-containing protein</fullName>
    </recommendedName>
</protein>
<feature type="domain" description="DUF2470" evidence="1">
    <location>
        <begin position="159"/>
        <end position="230"/>
    </location>
</feature>
<dbReference type="RefSeq" id="WP_157683687.1">
    <property type="nucleotide sequence ID" value="NZ_LT629772.1"/>
</dbReference>
<accession>A0A1H1Z0A3</accession>
<proteinExistence type="predicted"/>
<sequence>MVSSVGSRLIQLSFAERARSALSASSTLAWAAGDEAGTALYYQECGSPILLTDDEVADELLFAGCGRIEMGLHPRLGLVRLVGQFWPLADTEAVPKIEAIRRDHQDCSHCVSRRITRLIGFHVVTAAIRLPGETEYHPITVDEYAMAGPDPIIAAGAVIAAHLNADHADELRAVSAGLLGVPHDAVAGASIGAIDCGGFELETVGGFGGQMVFIPFPHPPADERELQRALRLALDDSGTGWTTCL</sequence>
<dbReference type="InterPro" id="IPR037119">
    <property type="entry name" value="Haem_oxidase_HugZ-like_sf"/>
</dbReference>
<dbReference type="EMBL" id="LT629772">
    <property type="protein sequence ID" value="SDT27029.1"/>
    <property type="molecule type" value="Genomic_DNA"/>
</dbReference>
<evidence type="ECO:0000313" key="2">
    <source>
        <dbReference type="EMBL" id="SDT27029.1"/>
    </source>
</evidence>
<dbReference type="InterPro" id="IPR019595">
    <property type="entry name" value="DUF2470"/>
</dbReference>
<evidence type="ECO:0000259" key="1">
    <source>
        <dbReference type="Pfam" id="PF10615"/>
    </source>
</evidence>
<evidence type="ECO:0000313" key="3">
    <source>
        <dbReference type="Proteomes" id="UP000199103"/>
    </source>
</evidence>
<dbReference type="Proteomes" id="UP000199103">
    <property type="component" value="Chromosome I"/>
</dbReference>
<dbReference type="SUPFAM" id="SSF50475">
    <property type="entry name" value="FMN-binding split barrel"/>
    <property type="match status" value="1"/>
</dbReference>
<dbReference type="OrthoDB" id="3565122at2"/>
<gene>
    <name evidence="2" type="ORF">SAMN04489812_4893</name>
</gene>
<dbReference type="STRING" id="630515.SAMN04489812_4893"/>
<reference evidence="2 3" key="1">
    <citation type="submission" date="2016-10" db="EMBL/GenBank/DDBJ databases">
        <authorList>
            <person name="de Groot N.N."/>
        </authorList>
    </citation>
    <scope>NUCLEOTIDE SEQUENCE [LARGE SCALE GENOMIC DNA]</scope>
    <source>
        <strain evidence="2 3">DSM 21800</strain>
    </source>
</reference>
<dbReference type="Gene3D" id="3.20.180.10">
    <property type="entry name" value="PNP-oxidase-like"/>
    <property type="match status" value="1"/>
</dbReference>
<dbReference type="AlphaFoldDB" id="A0A1H1Z0A3"/>
<keyword evidence="3" id="KW-1185">Reference proteome</keyword>
<organism evidence="2 3">
    <name type="scientific">Microlunatus soli</name>
    <dbReference type="NCBI Taxonomy" id="630515"/>
    <lineage>
        <taxon>Bacteria</taxon>
        <taxon>Bacillati</taxon>
        <taxon>Actinomycetota</taxon>
        <taxon>Actinomycetes</taxon>
        <taxon>Propionibacteriales</taxon>
        <taxon>Propionibacteriaceae</taxon>
        <taxon>Microlunatus</taxon>
    </lineage>
</organism>
<name>A0A1H1Z0A3_9ACTN</name>
<dbReference type="Pfam" id="PF10615">
    <property type="entry name" value="DUF2470"/>
    <property type="match status" value="1"/>
</dbReference>